<organism evidence="2 3">
    <name type="scientific">Mycena belliarum</name>
    <dbReference type="NCBI Taxonomy" id="1033014"/>
    <lineage>
        <taxon>Eukaryota</taxon>
        <taxon>Fungi</taxon>
        <taxon>Dikarya</taxon>
        <taxon>Basidiomycota</taxon>
        <taxon>Agaricomycotina</taxon>
        <taxon>Agaricomycetes</taxon>
        <taxon>Agaricomycetidae</taxon>
        <taxon>Agaricales</taxon>
        <taxon>Marasmiineae</taxon>
        <taxon>Mycenaceae</taxon>
        <taxon>Mycena</taxon>
    </lineage>
</organism>
<evidence type="ECO:0000313" key="3">
    <source>
        <dbReference type="Proteomes" id="UP001222325"/>
    </source>
</evidence>
<sequence length="111" mass="12158">MTVRSTAPLAFIQSAISEATLALLVLFVFSTRFKPLLELQSNLVSALIYDLFYSNTRRAFKILGLRSSRRSLELIIWPSQPLFEPGLASQLKTLPSSCLAGAASLHLASGF</sequence>
<keyword evidence="1" id="KW-1133">Transmembrane helix</keyword>
<reference evidence="2" key="1">
    <citation type="submission" date="2023-03" db="EMBL/GenBank/DDBJ databases">
        <title>Massive genome expansion in bonnet fungi (Mycena s.s.) driven by repeated elements and novel gene families across ecological guilds.</title>
        <authorList>
            <consortium name="Lawrence Berkeley National Laboratory"/>
            <person name="Harder C.B."/>
            <person name="Miyauchi S."/>
            <person name="Viragh M."/>
            <person name="Kuo A."/>
            <person name="Thoen E."/>
            <person name="Andreopoulos B."/>
            <person name="Lu D."/>
            <person name="Skrede I."/>
            <person name="Drula E."/>
            <person name="Henrissat B."/>
            <person name="Morin E."/>
            <person name="Kohler A."/>
            <person name="Barry K."/>
            <person name="LaButti K."/>
            <person name="Morin E."/>
            <person name="Salamov A."/>
            <person name="Lipzen A."/>
            <person name="Mereny Z."/>
            <person name="Hegedus B."/>
            <person name="Baldrian P."/>
            <person name="Stursova M."/>
            <person name="Weitz H."/>
            <person name="Taylor A."/>
            <person name="Grigoriev I.V."/>
            <person name="Nagy L.G."/>
            <person name="Martin F."/>
            <person name="Kauserud H."/>
        </authorList>
    </citation>
    <scope>NUCLEOTIDE SEQUENCE</scope>
    <source>
        <strain evidence="2">CBHHK173m</strain>
    </source>
</reference>
<feature type="transmembrane region" description="Helical" evidence="1">
    <location>
        <begin position="6"/>
        <end position="29"/>
    </location>
</feature>
<gene>
    <name evidence="2" type="ORF">B0H15DRAFT_871807</name>
</gene>
<name>A0AAD6XHV2_9AGAR</name>
<comment type="caution">
    <text evidence="2">The sequence shown here is derived from an EMBL/GenBank/DDBJ whole genome shotgun (WGS) entry which is preliminary data.</text>
</comment>
<dbReference type="Proteomes" id="UP001222325">
    <property type="component" value="Unassembled WGS sequence"/>
</dbReference>
<keyword evidence="3" id="KW-1185">Reference proteome</keyword>
<accession>A0AAD6XHV2</accession>
<keyword evidence="1" id="KW-0472">Membrane</keyword>
<dbReference type="EMBL" id="JARJCN010000148">
    <property type="protein sequence ID" value="KAJ7068853.1"/>
    <property type="molecule type" value="Genomic_DNA"/>
</dbReference>
<proteinExistence type="predicted"/>
<keyword evidence="1" id="KW-0812">Transmembrane</keyword>
<protein>
    <submittedName>
        <fullName evidence="2">Uncharacterized protein</fullName>
    </submittedName>
</protein>
<evidence type="ECO:0000313" key="2">
    <source>
        <dbReference type="EMBL" id="KAJ7068853.1"/>
    </source>
</evidence>
<dbReference type="AlphaFoldDB" id="A0AAD6XHV2"/>
<evidence type="ECO:0000256" key="1">
    <source>
        <dbReference type="SAM" id="Phobius"/>
    </source>
</evidence>